<evidence type="ECO:0000256" key="1">
    <source>
        <dbReference type="SAM" id="MobiDB-lite"/>
    </source>
</evidence>
<accession>A0A0S4J6D0</accession>
<evidence type="ECO:0000313" key="2">
    <source>
        <dbReference type="EMBL" id="CUG87010.1"/>
    </source>
</evidence>
<dbReference type="AlphaFoldDB" id="A0A0S4J6D0"/>
<feature type="region of interest" description="Disordered" evidence="1">
    <location>
        <begin position="1"/>
        <end position="74"/>
    </location>
</feature>
<dbReference type="EMBL" id="CYKH01001426">
    <property type="protein sequence ID" value="CUG87010.1"/>
    <property type="molecule type" value="Genomic_DNA"/>
</dbReference>
<sequence length="316" mass="33567">QQSVSWRSSSLRLTSSSSQRLSPTHTQEPTATTLLTSTPTDEDTATRSKSPSAAQLSTSHTKSRHRVSLTRDRISKTVYHDTRTILITKHSLSPSPVTSRSISFTGQQRSHTTSTSPSPSTSNDVSRSPTLHDTFSATSMNTFTEIMSATVSAPQSKSVTMTPETNTGVLVSKTLTMKLSVEMTRTDTLTLSRPLHTASTSGTTTGTILEGTVTKITHASLTEALSRTVTVSSAGTLSPSWTVTMSRTVTPPPTPTKHRVSRTVIVETRSPTPTPKRTPTKSSSHSDDASSTATQALTVETHPPSASNTAAVSSSV</sequence>
<feature type="compositionally biased region" description="Low complexity" evidence="1">
    <location>
        <begin position="305"/>
        <end position="316"/>
    </location>
</feature>
<feature type="non-terminal residue" evidence="2">
    <location>
        <position position="316"/>
    </location>
</feature>
<feature type="compositionally biased region" description="Polar residues" evidence="1">
    <location>
        <begin position="90"/>
        <end position="109"/>
    </location>
</feature>
<proteinExistence type="predicted"/>
<gene>
    <name evidence="2" type="ORF">BSAL_07945</name>
</gene>
<protein>
    <submittedName>
        <fullName evidence="2">Uncharacterized protein</fullName>
    </submittedName>
</protein>
<reference evidence="3" key="1">
    <citation type="submission" date="2015-09" db="EMBL/GenBank/DDBJ databases">
        <authorList>
            <consortium name="Pathogen Informatics"/>
        </authorList>
    </citation>
    <scope>NUCLEOTIDE SEQUENCE [LARGE SCALE GENOMIC DNA]</scope>
    <source>
        <strain evidence="3">Lake Konstanz</strain>
    </source>
</reference>
<feature type="compositionally biased region" description="Polar residues" evidence="1">
    <location>
        <begin position="47"/>
        <end position="60"/>
    </location>
</feature>
<feature type="compositionally biased region" description="Low complexity" evidence="1">
    <location>
        <begin position="1"/>
        <end position="39"/>
    </location>
</feature>
<dbReference type="Proteomes" id="UP000051952">
    <property type="component" value="Unassembled WGS sequence"/>
</dbReference>
<name>A0A0S4J6D0_BODSA</name>
<feature type="region of interest" description="Disordered" evidence="1">
    <location>
        <begin position="90"/>
        <end position="133"/>
    </location>
</feature>
<feature type="non-terminal residue" evidence="2">
    <location>
        <position position="1"/>
    </location>
</feature>
<keyword evidence="3" id="KW-1185">Reference proteome</keyword>
<dbReference type="VEuPathDB" id="TriTrypDB:BSAL_07945"/>
<feature type="region of interest" description="Disordered" evidence="1">
    <location>
        <begin position="244"/>
        <end position="316"/>
    </location>
</feature>
<feature type="compositionally biased region" description="Low complexity" evidence="1">
    <location>
        <begin position="268"/>
        <end position="294"/>
    </location>
</feature>
<feature type="compositionally biased region" description="Low complexity" evidence="1">
    <location>
        <begin position="110"/>
        <end position="129"/>
    </location>
</feature>
<organism evidence="2 3">
    <name type="scientific">Bodo saltans</name>
    <name type="common">Flagellated protozoan</name>
    <dbReference type="NCBI Taxonomy" id="75058"/>
    <lineage>
        <taxon>Eukaryota</taxon>
        <taxon>Discoba</taxon>
        <taxon>Euglenozoa</taxon>
        <taxon>Kinetoplastea</taxon>
        <taxon>Metakinetoplastina</taxon>
        <taxon>Eubodonida</taxon>
        <taxon>Bodonidae</taxon>
        <taxon>Bodo</taxon>
    </lineage>
</organism>
<evidence type="ECO:0000313" key="3">
    <source>
        <dbReference type="Proteomes" id="UP000051952"/>
    </source>
</evidence>